<reference evidence="1 2" key="2">
    <citation type="journal article" date="2022" name="Mol. Ecol. Resour.">
        <title>The genomes of chicory, endive, great burdock and yacon provide insights into Asteraceae paleo-polyploidization history and plant inulin production.</title>
        <authorList>
            <person name="Fan W."/>
            <person name="Wang S."/>
            <person name="Wang H."/>
            <person name="Wang A."/>
            <person name="Jiang F."/>
            <person name="Liu H."/>
            <person name="Zhao H."/>
            <person name="Xu D."/>
            <person name="Zhang Y."/>
        </authorList>
    </citation>
    <scope>NUCLEOTIDE SEQUENCE [LARGE SCALE GENOMIC DNA]</scope>
    <source>
        <strain evidence="2">cv. Punajuju</strain>
        <tissue evidence="1">Leaves</tissue>
    </source>
</reference>
<organism evidence="1 2">
    <name type="scientific">Cichorium intybus</name>
    <name type="common">Chicory</name>
    <dbReference type="NCBI Taxonomy" id="13427"/>
    <lineage>
        <taxon>Eukaryota</taxon>
        <taxon>Viridiplantae</taxon>
        <taxon>Streptophyta</taxon>
        <taxon>Embryophyta</taxon>
        <taxon>Tracheophyta</taxon>
        <taxon>Spermatophyta</taxon>
        <taxon>Magnoliopsida</taxon>
        <taxon>eudicotyledons</taxon>
        <taxon>Gunneridae</taxon>
        <taxon>Pentapetalae</taxon>
        <taxon>asterids</taxon>
        <taxon>campanulids</taxon>
        <taxon>Asterales</taxon>
        <taxon>Asteraceae</taxon>
        <taxon>Cichorioideae</taxon>
        <taxon>Cichorieae</taxon>
        <taxon>Cichoriinae</taxon>
        <taxon>Cichorium</taxon>
    </lineage>
</organism>
<comment type="caution">
    <text evidence="1">The sequence shown here is derived from an EMBL/GenBank/DDBJ whole genome shotgun (WGS) entry which is preliminary data.</text>
</comment>
<evidence type="ECO:0000313" key="1">
    <source>
        <dbReference type="EMBL" id="KAI3765829.1"/>
    </source>
</evidence>
<name>A0ACB9F405_CICIN</name>
<protein>
    <submittedName>
        <fullName evidence="1">Uncharacterized protein</fullName>
    </submittedName>
</protein>
<accession>A0ACB9F405</accession>
<sequence length="300" mass="33674">MQSSTLIGVSPSFTSHSSSNLADVAARVVQEFRHENGDDYDDIFNFTDYDYGKSDEKADTNTPPEKLKDEKDCDDDEFEFAVVCTDVDSSSISADAIFSQGHIWPRYPLFDTRLLLDVDPNLIKDVNGSAESECKPSLVVRLPLRKLFSEERDFAEWPSSEAEELDEVTPGTYCVWKPKPESSERCKKSNSTGNSSRRWKFRDILYRSNSDGKETPFLLFKPLIATNKKINNEKVKNVEKSAKVAAAVGDGASVMATEEIPPSNKADNRGSWRRSYLPSGQALVGAFTHVSRSNRYLRPF</sequence>
<proteinExistence type="predicted"/>
<keyword evidence="2" id="KW-1185">Reference proteome</keyword>
<gene>
    <name evidence="1" type="ORF">L2E82_15874</name>
</gene>
<evidence type="ECO:0000313" key="2">
    <source>
        <dbReference type="Proteomes" id="UP001055811"/>
    </source>
</evidence>
<dbReference type="Proteomes" id="UP001055811">
    <property type="component" value="Linkage Group LG03"/>
</dbReference>
<dbReference type="EMBL" id="CM042011">
    <property type="protein sequence ID" value="KAI3765829.1"/>
    <property type="molecule type" value="Genomic_DNA"/>
</dbReference>
<reference evidence="2" key="1">
    <citation type="journal article" date="2022" name="Mol. Ecol. Resour.">
        <title>The genomes of chicory, endive, great burdock and yacon provide insights into Asteraceae palaeo-polyploidization history and plant inulin production.</title>
        <authorList>
            <person name="Fan W."/>
            <person name="Wang S."/>
            <person name="Wang H."/>
            <person name="Wang A."/>
            <person name="Jiang F."/>
            <person name="Liu H."/>
            <person name="Zhao H."/>
            <person name="Xu D."/>
            <person name="Zhang Y."/>
        </authorList>
    </citation>
    <scope>NUCLEOTIDE SEQUENCE [LARGE SCALE GENOMIC DNA]</scope>
    <source>
        <strain evidence="2">cv. Punajuju</strain>
    </source>
</reference>